<dbReference type="eggNOG" id="COG0427">
    <property type="taxonomic scope" value="Bacteria"/>
</dbReference>
<comment type="caution">
    <text evidence="1">The sequence shown here is derived from an EMBL/GenBank/DDBJ whole genome shotgun (WGS) entry which is preliminary data.</text>
</comment>
<dbReference type="RefSeq" id="WP_037523001.1">
    <property type="nucleotide sequence ID" value="NZ_JBHIWD010000078.1"/>
</dbReference>
<proteinExistence type="predicted"/>
<reference evidence="1 2" key="1">
    <citation type="submission" date="2014-03" db="EMBL/GenBank/DDBJ databases">
        <title>Genome sequence of Sphingobium yanoikuyae B1.</title>
        <authorList>
            <person name="Gan H.M."/>
            <person name="Gan H.Y."/>
            <person name="Savka M.A."/>
        </authorList>
    </citation>
    <scope>NUCLEOTIDE SEQUENCE [LARGE SCALE GENOMIC DNA]</scope>
    <source>
        <strain evidence="1 2">B1</strain>
    </source>
</reference>
<accession>A0A084E400</accession>
<dbReference type="EMBL" id="JGVR01000063">
    <property type="protein sequence ID" value="KEZ12692.1"/>
    <property type="molecule type" value="Genomic_DNA"/>
</dbReference>
<sequence length="146" mass="15818">MSRPVYIVDGARTPFPKARGAPFTPVDLKARSAGKIAPDWDIPEAHRDNLPERIGAAMPIETFPSFPFGTDFTQIEQLLLPAMQYLADHAARPAQLAALIARGLRGAQPDEAELAALERMGLDAPHGVREHSYRALILGALRSAGQ</sequence>
<dbReference type="PATRIC" id="fig|13690.10.peg.5254"/>
<dbReference type="Proteomes" id="UP000028534">
    <property type="component" value="Unassembled WGS sequence"/>
</dbReference>
<gene>
    <name evidence="1" type="ORF">CP98_05084</name>
</gene>
<keyword evidence="1" id="KW-0808">Transferase</keyword>
<evidence type="ECO:0000313" key="2">
    <source>
        <dbReference type="Proteomes" id="UP000028534"/>
    </source>
</evidence>
<evidence type="ECO:0000313" key="1">
    <source>
        <dbReference type="EMBL" id="KEZ12692.1"/>
    </source>
</evidence>
<dbReference type="GO" id="GO:0016740">
    <property type="term" value="F:transferase activity"/>
    <property type="evidence" value="ECO:0007669"/>
    <property type="project" value="UniProtKB-KW"/>
</dbReference>
<name>A0A084E400_SPHYA</name>
<dbReference type="AlphaFoldDB" id="A0A084E400"/>
<protein>
    <submittedName>
        <fullName evidence="1">Acetyl-CoA C-acetyltransferase</fullName>
    </submittedName>
</protein>
<organism evidence="1 2">
    <name type="scientific">Sphingobium yanoikuyae</name>
    <name type="common">Sphingomonas yanoikuyae</name>
    <dbReference type="NCBI Taxonomy" id="13690"/>
    <lineage>
        <taxon>Bacteria</taxon>
        <taxon>Pseudomonadati</taxon>
        <taxon>Pseudomonadota</taxon>
        <taxon>Alphaproteobacteria</taxon>
        <taxon>Sphingomonadales</taxon>
        <taxon>Sphingomonadaceae</taxon>
        <taxon>Sphingobium</taxon>
    </lineage>
</organism>